<evidence type="ECO:0000256" key="5">
    <source>
        <dbReference type="PROSITE-ProRule" id="PRU00221"/>
    </source>
</evidence>
<dbReference type="GO" id="GO:0044571">
    <property type="term" value="P:[2Fe-2S] cluster assembly"/>
    <property type="evidence" value="ECO:0007669"/>
    <property type="project" value="InterPro"/>
</dbReference>
<dbReference type="GO" id="GO:0051087">
    <property type="term" value="F:protein-folding chaperone binding"/>
    <property type="evidence" value="ECO:0007669"/>
    <property type="project" value="InterPro"/>
</dbReference>
<feature type="domain" description="J" evidence="6">
    <location>
        <begin position="61"/>
        <end position="133"/>
    </location>
</feature>
<dbReference type="GO" id="GO:0051259">
    <property type="term" value="P:protein complex oligomerization"/>
    <property type="evidence" value="ECO:0007669"/>
    <property type="project" value="InterPro"/>
</dbReference>
<dbReference type="PROSITE" id="PS50294">
    <property type="entry name" value="WD_REPEATS_REGION"/>
    <property type="match status" value="4"/>
</dbReference>
<name>A0A817XH15_9BILA</name>
<feature type="repeat" description="WD" evidence="5">
    <location>
        <begin position="305"/>
        <end position="346"/>
    </location>
</feature>
<dbReference type="NCBIfam" id="TIGR00714">
    <property type="entry name" value="hscB"/>
    <property type="match status" value="1"/>
</dbReference>
<dbReference type="SUPFAM" id="SSF46565">
    <property type="entry name" value="Chaperone J-domain"/>
    <property type="match status" value="1"/>
</dbReference>
<evidence type="ECO:0000259" key="6">
    <source>
        <dbReference type="PROSITE" id="PS50076"/>
    </source>
</evidence>
<dbReference type="CDD" id="cd00200">
    <property type="entry name" value="WD40"/>
    <property type="match status" value="1"/>
</dbReference>
<evidence type="ECO:0000313" key="7">
    <source>
        <dbReference type="EMBL" id="CAF3368185.1"/>
    </source>
</evidence>
<feature type="repeat" description="WD" evidence="5">
    <location>
        <begin position="263"/>
        <end position="304"/>
    </location>
</feature>
<dbReference type="SUPFAM" id="SSF47144">
    <property type="entry name" value="HSC20 (HSCB), C-terminal oligomerisation domain"/>
    <property type="match status" value="1"/>
</dbReference>
<dbReference type="InterPro" id="IPR036869">
    <property type="entry name" value="J_dom_sf"/>
</dbReference>
<dbReference type="PROSITE" id="PS50082">
    <property type="entry name" value="WD_REPEATS_2"/>
    <property type="match status" value="5"/>
</dbReference>
<dbReference type="GO" id="GO:0001671">
    <property type="term" value="F:ATPase activator activity"/>
    <property type="evidence" value="ECO:0007669"/>
    <property type="project" value="InterPro"/>
</dbReference>
<dbReference type="PROSITE" id="PS00678">
    <property type="entry name" value="WD_REPEATS_1"/>
    <property type="match status" value="2"/>
</dbReference>
<dbReference type="InterPro" id="IPR004640">
    <property type="entry name" value="HscB"/>
</dbReference>
<accession>A0A817XH15</accession>
<evidence type="ECO:0000256" key="3">
    <source>
        <dbReference type="ARBA" id="ARBA00022737"/>
    </source>
</evidence>
<dbReference type="PROSITE" id="PS50076">
    <property type="entry name" value="DNAJ_2"/>
    <property type="match status" value="1"/>
</dbReference>
<dbReference type="AlphaFoldDB" id="A0A817XH15"/>
<feature type="repeat" description="WD" evidence="5">
    <location>
        <begin position="349"/>
        <end position="389"/>
    </location>
</feature>
<evidence type="ECO:0000256" key="1">
    <source>
        <dbReference type="ARBA" id="ARBA00010476"/>
    </source>
</evidence>
<dbReference type="GO" id="GO:0005739">
    <property type="term" value="C:mitochondrion"/>
    <property type="evidence" value="ECO:0007669"/>
    <property type="project" value="TreeGrafter"/>
</dbReference>
<dbReference type="InterPro" id="IPR001680">
    <property type="entry name" value="WD40_rpt"/>
</dbReference>
<dbReference type="PANTHER" id="PTHR14021:SF15">
    <property type="entry name" value="IRON-SULFUR CLUSTER CO-CHAPERONE PROTEIN HSCB"/>
    <property type="match status" value="1"/>
</dbReference>
<organism evidence="7 8">
    <name type="scientific">Rotaria socialis</name>
    <dbReference type="NCBI Taxonomy" id="392032"/>
    <lineage>
        <taxon>Eukaryota</taxon>
        <taxon>Metazoa</taxon>
        <taxon>Spiralia</taxon>
        <taxon>Gnathifera</taxon>
        <taxon>Rotifera</taxon>
        <taxon>Eurotatoria</taxon>
        <taxon>Bdelloidea</taxon>
        <taxon>Philodinida</taxon>
        <taxon>Philodinidae</taxon>
        <taxon>Rotaria</taxon>
    </lineage>
</organism>
<evidence type="ECO:0000256" key="2">
    <source>
        <dbReference type="ARBA" id="ARBA00022574"/>
    </source>
</evidence>
<dbReference type="PANTHER" id="PTHR14021">
    <property type="entry name" value="IRON-SULFUR CLUSTER CO-CHAPERONE PROTEIN HSCB"/>
    <property type="match status" value="1"/>
</dbReference>
<dbReference type="EMBL" id="CAJNYV010000564">
    <property type="protein sequence ID" value="CAF3368185.1"/>
    <property type="molecule type" value="Genomic_DNA"/>
</dbReference>
<feature type="repeat" description="WD" evidence="5">
    <location>
        <begin position="390"/>
        <end position="431"/>
    </location>
</feature>
<evidence type="ECO:0000256" key="4">
    <source>
        <dbReference type="ARBA" id="ARBA00023186"/>
    </source>
</evidence>
<evidence type="ECO:0000313" key="8">
    <source>
        <dbReference type="Proteomes" id="UP000663865"/>
    </source>
</evidence>
<dbReference type="InterPro" id="IPR001623">
    <property type="entry name" value="DnaJ_domain"/>
</dbReference>
<dbReference type="InterPro" id="IPR019775">
    <property type="entry name" value="WD40_repeat_CS"/>
</dbReference>
<keyword evidence="4" id="KW-0143">Chaperone</keyword>
<comment type="similarity">
    <text evidence="1">Belongs to the HscB family.</text>
</comment>
<gene>
    <name evidence="7" type="ORF">KIK155_LOCUS5140</name>
</gene>
<dbReference type="Pfam" id="PF07743">
    <property type="entry name" value="HSCB_C"/>
    <property type="match status" value="1"/>
</dbReference>
<sequence>MFIRLFHHRLLKLIVIPRSSINTAPLIEQCWECQRELDRNECLSYCPCEKRVLLPVCSEIDYFRLFDLSRSFEIDTKRLTTMFRNKMKYLHPDLYSNKSDIEKRYSQEQSAALNGAYKTLSCPLSRAHYLLKLENITIEESSVQLEPSFLNYIMEINEDLIEANADKKTFPTELAIDIRQKIDDHTKELSNALNRMDLTKATEILARLQYFNNINDKLTQLEVKHGSIRALAISNNDRYFASTANDTNVRLYETRTGSLIYTLSGHTHASDCLHFSSDNQLIGSGGWDSRTILWNVITGEKVYDFHHHTSAVQSISFHPKLNLMATGSHDHVVFLYDLDNPSASQPVMLRGHFGNVRALAFSTLPYLASAGWDKVIVIWQLETNRVRVRLFGHAGWIQAITFRDDDGSILASTDDDTVRVWNIFSNDCLHRLSIVNDLSCFVRFLPNNRGVIVGGAVYELLANQWIPPRERKRTKCVREPVTGETVLMSRQKTFLPRQPHRDMSVKLPTVKPRPTTQQSILRKRITIE</sequence>
<dbReference type="InterPro" id="IPR036386">
    <property type="entry name" value="HscB_C_sf"/>
</dbReference>
<dbReference type="Gene3D" id="2.130.10.10">
    <property type="entry name" value="YVTN repeat-like/Quinoprotein amine dehydrogenase"/>
    <property type="match status" value="2"/>
</dbReference>
<dbReference type="SUPFAM" id="SSF50978">
    <property type="entry name" value="WD40 repeat-like"/>
    <property type="match status" value="1"/>
</dbReference>
<dbReference type="InterPro" id="IPR009073">
    <property type="entry name" value="HscB_oligo_C"/>
</dbReference>
<feature type="repeat" description="WD" evidence="5">
    <location>
        <begin position="221"/>
        <end position="262"/>
    </location>
</feature>
<dbReference type="SMART" id="SM00320">
    <property type="entry name" value="WD40"/>
    <property type="match status" value="5"/>
</dbReference>
<dbReference type="Gene3D" id="1.10.287.110">
    <property type="entry name" value="DnaJ domain"/>
    <property type="match status" value="1"/>
</dbReference>
<keyword evidence="3" id="KW-0677">Repeat</keyword>
<proteinExistence type="inferred from homology"/>
<dbReference type="InterPro" id="IPR015943">
    <property type="entry name" value="WD40/YVTN_repeat-like_dom_sf"/>
</dbReference>
<dbReference type="Proteomes" id="UP000663865">
    <property type="component" value="Unassembled WGS sequence"/>
</dbReference>
<dbReference type="Pfam" id="PF00400">
    <property type="entry name" value="WD40"/>
    <property type="match status" value="5"/>
</dbReference>
<dbReference type="Gene3D" id="1.20.1280.20">
    <property type="entry name" value="HscB, C-terminal domain"/>
    <property type="match status" value="1"/>
</dbReference>
<keyword evidence="2 5" id="KW-0853">WD repeat</keyword>
<reference evidence="7" key="1">
    <citation type="submission" date="2021-02" db="EMBL/GenBank/DDBJ databases">
        <authorList>
            <person name="Nowell W R."/>
        </authorList>
    </citation>
    <scope>NUCLEOTIDE SEQUENCE</scope>
</reference>
<dbReference type="InterPro" id="IPR036322">
    <property type="entry name" value="WD40_repeat_dom_sf"/>
</dbReference>
<protein>
    <recommendedName>
        <fullName evidence="6">J domain-containing protein</fullName>
    </recommendedName>
</protein>
<comment type="caution">
    <text evidence="7">The sequence shown here is derived from an EMBL/GenBank/DDBJ whole genome shotgun (WGS) entry which is preliminary data.</text>
</comment>